<evidence type="ECO:0000259" key="1">
    <source>
        <dbReference type="Pfam" id="PF05685"/>
    </source>
</evidence>
<accession>A0A369IB33</accession>
<keyword evidence="2" id="KW-0378">Hydrolase</keyword>
<keyword evidence="3" id="KW-1185">Reference proteome</keyword>
<proteinExistence type="predicted"/>
<dbReference type="InterPro" id="IPR008538">
    <property type="entry name" value="Uma2"/>
</dbReference>
<keyword evidence="2" id="KW-0255">Endonuclease</keyword>
<keyword evidence="2" id="KW-0540">Nuclease</keyword>
<dbReference type="GO" id="GO:0004519">
    <property type="term" value="F:endonuclease activity"/>
    <property type="evidence" value="ECO:0007669"/>
    <property type="project" value="UniProtKB-KW"/>
</dbReference>
<evidence type="ECO:0000313" key="2">
    <source>
        <dbReference type="EMBL" id="RDB06848.1"/>
    </source>
</evidence>
<dbReference type="PANTHER" id="PTHR36558">
    <property type="entry name" value="GLR1098 PROTEIN"/>
    <property type="match status" value="1"/>
</dbReference>
<gene>
    <name evidence="2" type="ORF">DVG78_06060</name>
</gene>
<protein>
    <submittedName>
        <fullName evidence="2">Uma2 family endonuclease</fullName>
    </submittedName>
</protein>
<dbReference type="InterPro" id="IPR011335">
    <property type="entry name" value="Restrct_endonuc-II-like"/>
</dbReference>
<reference evidence="2 3" key="1">
    <citation type="submission" date="2018-07" db="EMBL/GenBank/DDBJ databases">
        <title>Genome analysis of Runella aurantiaca.</title>
        <authorList>
            <person name="Yang X."/>
        </authorList>
    </citation>
    <scope>NUCLEOTIDE SEQUENCE [LARGE SCALE GENOMIC DNA]</scope>
    <source>
        <strain evidence="2 3">YX9</strain>
    </source>
</reference>
<evidence type="ECO:0000313" key="3">
    <source>
        <dbReference type="Proteomes" id="UP000253141"/>
    </source>
</evidence>
<dbReference type="Proteomes" id="UP000253141">
    <property type="component" value="Unassembled WGS sequence"/>
</dbReference>
<dbReference type="OrthoDB" id="9808428at2"/>
<name>A0A369IB33_9BACT</name>
<dbReference type="EMBL" id="QPIW01000003">
    <property type="protein sequence ID" value="RDB06848.1"/>
    <property type="molecule type" value="Genomic_DNA"/>
</dbReference>
<dbReference type="PANTHER" id="PTHR36558:SF1">
    <property type="entry name" value="RESTRICTION ENDONUCLEASE DOMAIN-CONTAINING PROTEIN-RELATED"/>
    <property type="match status" value="1"/>
</dbReference>
<feature type="domain" description="Putative restriction endonuclease" evidence="1">
    <location>
        <begin position="18"/>
        <end position="193"/>
    </location>
</feature>
<dbReference type="AlphaFoldDB" id="A0A369IB33"/>
<sequence length="199" mass="22701">MSTLNFTDLDPNGIYTYADYLKWTFDERLELIKGKIFNMSPAPARRHQKISGKLFTPISNFLEGKLCEVYSAPFDVRLTPLKGKKRKDDQIYTVVQPDICVICDVDKLDDRGCIGAPDLIIEILSPGNTKKEMSDKFQVYEENGVTEYWLVEPNDNVIFVYVLNDEGKYIGLKPYTEDDILTSSVLPGLEISLSRIFEP</sequence>
<dbReference type="CDD" id="cd06260">
    <property type="entry name" value="DUF820-like"/>
    <property type="match status" value="1"/>
</dbReference>
<dbReference type="Pfam" id="PF05685">
    <property type="entry name" value="Uma2"/>
    <property type="match status" value="1"/>
</dbReference>
<dbReference type="InterPro" id="IPR012296">
    <property type="entry name" value="Nuclease_put_TT1808"/>
</dbReference>
<comment type="caution">
    <text evidence="2">The sequence shown here is derived from an EMBL/GenBank/DDBJ whole genome shotgun (WGS) entry which is preliminary data.</text>
</comment>
<dbReference type="RefSeq" id="WP_114460168.1">
    <property type="nucleotide sequence ID" value="NZ_QPIW01000003.1"/>
</dbReference>
<organism evidence="2 3">
    <name type="scientific">Runella aurantiaca</name>
    <dbReference type="NCBI Taxonomy" id="2282308"/>
    <lineage>
        <taxon>Bacteria</taxon>
        <taxon>Pseudomonadati</taxon>
        <taxon>Bacteroidota</taxon>
        <taxon>Cytophagia</taxon>
        <taxon>Cytophagales</taxon>
        <taxon>Spirosomataceae</taxon>
        <taxon>Runella</taxon>
    </lineage>
</organism>
<dbReference type="Gene3D" id="3.90.1570.10">
    <property type="entry name" value="tt1808, chain A"/>
    <property type="match status" value="1"/>
</dbReference>
<dbReference type="SUPFAM" id="SSF52980">
    <property type="entry name" value="Restriction endonuclease-like"/>
    <property type="match status" value="1"/>
</dbReference>